<proteinExistence type="predicted"/>
<reference evidence="2 3" key="1">
    <citation type="journal article" date="2019" name="Nat. Ecol. Evol.">
        <title>Megaphylogeny resolves global patterns of mushroom evolution.</title>
        <authorList>
            <person name="Varga T."/>
            <person name="Krizsan K."/>
            <person name="Foldi C."/>
            <person name="Dima B."/>
            <person name="Sanchez-Garcia M."/>
            <person name="Sanchez-Ramirez S."/>
            <person name="Szollosi G.J."/>
            <person name="Szarkandi J.G."/>
            <person name="Papp V."/>
            <person name="Albert L."/>
            <person name="Andreopoulos W."/>
            <person name="Angelini C."/>
            <person name="Antonin V."/>
            <person name="Barry K.W."/>
            <person name="Bougher N.L."/>
            <person name="Buchanan P."/>
            <person name="Buyck B."/>
            <person name="Bense V."/>
            <person name="Catcheside P."/>
            <person name="Chovatia M."/>
            <person name="Cooper J."/>
            <person name="Damon W."/>
            <person name="Desjardin D."/>
            <person name="Finy P."/>
            <person name="Geml J."/>
            <person name="Haridas S."/>
            <person name="Hughes K."/>
            <person name="Justo A."/>
            <person name="Karasinski D."/>
            <person name="Kautmanova I."/>
            <person name="Kiss B."/>
            <person name="Kocsube S."/>
            <person name="Kotiranta H."/>
            <person name="LaButti K.M."/>
            <person name="Lechner B.E."/>
            <person name="Liimatainen K."/>
            <person name="Lipzen A."/>
            <person name="Lukacs Z."/>
            <person name="Mihaltcheva S."/>
            <person name="Morgado L.N."/>
            <person name="Niskanen T."/>
            <person name="Noordeloos M.E."/>
            <person name="Ohm R.A."/>
            <person name="Ortiz-Santana B."/>
            <person name="Ovrebo C."/>
            <person name="Racz N."/>
            <person name="Riley R."/>
            <person name="Savchenko A."/>
            <person name="Shiryaev A."/>
            <person name="Soop K."/>
            <person name="Spirin V."/>
            <person name="Szebenyi C."/>
            <person name="Tomsovsky M."/>
            <person name="Tulloss R.E."/>
            <person name="Uehling J."/>
            <person name="Grigoriev I.V."/>
            <person name="Vagvolgyi C."/>
            <person name="Papp T."/>
            <person name="Martin F.M."/>
            <person name="Miettinen O."/>
            <person name="Hibbett D.S."/>
            <person name="Nagy L.G."/>
        </authorList>
    </citation>
    <scope>NUCLEOTIDE SEQUENCE [LARGE SCALE GENOMIC DNA]</scope>
    <source>
        <strain evidence="2 3">FP101781</strain>
    </source>
</reference>
<evidence type="ECO:0000313" key="3">
    <source>
        <dbReference type="Proteomes" id="UP000298030"/>
    </source>
</evidence>
<feature type="region of interest" description="Disordered" evidence="1">
    <location>
        <begin position="1"/>
        <end position="24"/>
    </location>
</feature>
<dbReference type="OrthoDB" id="10632513at2759"/>
<dbReference type="Proteomes" id="UP000298030">
    <property type="component" value="Unassembled WGS sequence"/>
</dbReference>
<comment type="caution">
    <text evidence="2">The sequence shown here is derived from an EMBL/GenBank/DDBJ whole genome shotgun (WGS) entry which is preliminary data.</text>
</comment>
<gene>
    <name evidence="2" type="ORF">FA13DRAFT_1737065</name>
</gene>
<dbReference type="AlphaFoldDB" id="A0A4Y7SYE2"/>
<dbReference type="EMBL" id="QPFP01000045">
    <property type="protein sequence ID" value="TEB26860.1"/>
    <property type="molecule type" value="Genomic_DNA"/>
</dbReference>
<feature type="compositionally biased region" description="Low complexity" evidence="1">
    <location>
        <begin position="9"/>
        <end position="19"/>
    </location>
</feature>
<organism evidence="2 3">
    <name type="scientific">Coprinellus micaceus</name>
    <name type="common">Glistening ink-cap mushroom</name>
    <name type="synonym">Coprinus micaceus</name>
    <dbReference type="NCBI Taxonomy" id="71717"/>
    <lineage>
        <taxon>Eukaryota</taxon>
        <taxon>Fungi</taxon>
        <taxon>Dikarya</taxon>
        <taxon>Basidiomycota</taxon>
        <taxon>Agaricomycotina</taxon>
        <taxon>Agaricomycetes</taxon>
        <taxon>Agaricomycetidae</taxon>
        <taxon>Agaricales</taxon>
        <taxon>Agaricineae</taxon>
        <taxon>Psathyrellaceae</taxon>
        <taxon>Coprinellus</taxon>
    </lineage>
</organism>
<evidence type="ECO:0000256" key="1">
    <source>
        <dbReference type="SAM" id="MobiDB-lite"/>
    </source>
</evidence>
<evidence type="ECO:0000313" key="2">
    <source>
        <dbReference type="EMBL" id="TEB26860.1"/>
    </source>
</evidence>
<accession>A0A4Y7SYE2</accession>
<protein>
    <submittedName>
        <fullName evidence="2">Uncharacterized protein</fullName>
    </submittedName>
</protein>
<sequence length="177" mass="18791">MSGNGNQVANTAQPASSATPPTPTLAVVHLPGPSFHVTPTLENEYPALVINFSNRDVSAQILTPTQCQEPATNPPVLDIAIYIEDEVNSIRPLDDRPLVVFRRTAGTSTDRVDGVTSQEVVDAVRRRLTGKLGEIPDVAENPTQNSGSPPVRRIWGGLGQPDANGACTLRLLCPPAP</sequence>
<name>A0A4Y7SYE2_COPMI</name>
<keyword evidence="3" id="KW-1185">Reference proteome</keyword>